<evidence type="ECO:0000313" key="1">
    <source>
        <dbReference type="EMBL" id="EFN69554.1"/>
    </source>
</evidence>
<dbReference type="OrthoDB" id="10045204at2759"/>
<reference evidence="1 2" key="1">
    <citation type="journal article" date="2010" name="Science">
        <title>Genomic comparison of the ants Camponotus floridanus and Harpegnathos saltator.</title>
        <authorList>
            <person name="Bonasio R."/>
            <person name="Zhang G."/>
            <person name="Ye C."/>
            <person name="Mutti N.S."/>
            <person name="Fang X."/>
            <person name="Qin N."/>
            <person name="Donahue G."/>
            <person name="Yang P."/>
            <person name="Li Q."/>
            <person name="Li C."/>
            <person name="Zhang P."/>
            <person name="Huang Z."/>
            <person name="Berger S.L."/>
            <person name="Reinberg D."/>
            <person name="Wang J."/>
            <person name="Liebig J."/>
        </authorList>
    </citation>
    <scope>NUCLEOTIDE SEQUENCE [LARGE SCALE GENOMIC DNA]</scope>
    <source>
        <strain evidence="2">C129</strain>
    </source>
</reference>
<keyword evidence="2" id="KW-1185">Reference proteome</keyword>
<protein>
    <submittedName>
        <fullName evidence="1">Uncharacterized protein</fullName>
    </submittedName>
</protein>
<dbReference type="InParanoid" id="E2AAK7"/>
<proteinExistence type="predicted"/>
<accession>E2AAK7</accession>
<evidence type="ECO:0000313" key="2">
    <source>
        <dbReference type="Proteomes" id="UP000000311"/>
    </source>
</evidence>
<dbReference type="AlphaFoldDB" id="E2AAK7"/>
<gene>
    <name evidence="1" type="ORF">EAG_03370</name>
</gene>
<dbReference type="STRING" id="104421.E2AAK7"/>
<dbReference type="EMBL" id="GL438128">
    <property type="protein sequence ID" value="EFN69554.1"/>
    <property type="molecule type" value="Genomic_DNA"/>
</dbReference>
<organism evidence="2">
    <name type="scientific">Camponotus floridanus</name>
    <name type="common">Florida carpenter ant</name>
    <dbReference type="NCBI Taxonomy" id="104421"/>
    <lineage>
        <taxon>Eukaryota</taxon>
        <taxon>Metazoa</taxon>
        <taxon>Ecdysozoa</taxon>
        <taxon>Arthropoda</taxon>
        <taxon>Hexapoda</taxon>
        <taxon>Insecta</taxon>
        <taxon>Pterygota</taxon>
        <taxon>Neoptera</taxon>
        <taxon>Endopterygota</taxon>
        <taxon>Hymenoptera</taxon>
        <taxon>Apocrita</taxon>
        <taxon>Aculeata</taxon>
        <taxon>Formicoidea</taxon>
        <taxon>Formicidae</taxon>
        <taxon>Formicinae</taxon>
        <taxon>Camponotus</taxon>
    </lineage>
</organism>
<sequence>MFDNMVTGEDCSCTDTTEPSNLTSLHSDDVTSAVNSDVNAVCTKTIEKGNDAVEGPKGTHSFLRNREAIINNGYVLPVKLKKEKPQPRQFWSRFSWKRPRNGYFGKENKMYEIKLKQVQCPHYAQVPFKSVSKQHLNASQLPHEFQPPAAYEMSDGIPSKSTKYDAGKSKPLKYPAKTKLKREEVAEKIEIYYFDHGSSA</sequence>
<name>E2AAK7_CAMFO</name>
<dbReference type="Proteomes" id="UP000000311">
    <property type="component" value="Unassembled WGS sequence"/>
</dbReference>